<comment type="caution">
    <text evidence="3">The sequence shown here is derived from an EMBL/GenBank/DDBJ whole genome shotgun (WGS) entry which is preliminary data.</text>
</comment>
<dbReference type="Gene3D" id="3.40.50.1820">
    <property type="entry name" value="alpha/beta hydrolase"/>
    <property type="match status" value="1"/>
</dbReference>
<dbReference type="SUPFAM" id="SSF53474">
    <property type="entry name" value="alpha/beta-Hydrolases"/>
    <property type="match status" value="1"/>
</dbReference>
<evidence type="ECO:0000256" key="1">
    <source>
        <dbReference type="SAM" id="Phobius"/>
    </source>
</evidence>
<evidence type="ECO:0000259" key="2">
    <source>
        <dbReference type="Pfam" id="PF12695"/>
    </source>
</evidence>
<feature type="transmembrane region" description="Helical" evidence="1">
    <location>
        <begin position="12"/>
        <end position="34"/>
    </location>
</feature>
<dbReference type="EMBL" id="JAQIFT010000021">
    <property type="protein sequence ID" value="MDA3730991.1"/>
    <property type="molecule type" value="Genomic_DNA"/>
</dbReference>
<dbReference type="Pfam" id="PF12695">
    <property type="entry name" value="Abhydrolase_5"/>
    <property type="match status" value="1"/>
</dbReference>
<reference evidence="3" key="1">
    <citation type="journal article" date="2023" name="Int. J. Syst. Evol. Microbiol.">
        <title>&lt;i&gt;Holtiella tumoricola&lt;/i&gt; gen. nov. sp. nov., isolated from a human clinical sample.</title>
        <authorList>
            <person name="Allen-Vercoe E."/>
            <person name="Daigneault M.C."/>
            <person name="Vancuren S.J."/>
            <person name="Cochrane K."/>
            <person name="O'Neal L.L."/>
            <person name="Sankaranarayanan K."/>
            <person name="Lawson P.A."/>
        </authorList>
    </citation>
    <scope>NUCLEOTIDE SEQUENCE</scope>
    <source>
        <strain evidence="3">CC70A</strain>
    </source>
</reference>
<keyword evidence="3" id="KW-0378">Hydrolase</keyword>
<gene>
    <name evidence="3" type="ORF">PBV87_05695</name>
</gene>
<evidence type="ECO:0000313" key="4">
    <source>
        <dbReference type="Proteomes" id="UP001169242"/>
    </source>
</evidence>
<keyword evidence="1" id="KW-0812">Transmembrane</keyword>
<dbReference type="RefSeq" id="WP_271011462.1">
    <property type="nucleotide sequence ID" value="NZ_JAQIFT010000021.1"/>
</dbReference>
<dbReference type="Proteomes" id="UP001169242">
    <property type="component" value="Unassembled WGS sequence"/>
</dbReference>
<dbReference type="AlphaFoldDB" id="A0AA42DLJ1"/>
<sequence length="238" mass="26596">MIKTKSRETKYIITILIILVMGILLSIGGFLIYASDYYPADEIAIQIMQQQDRVEIYENLTIVSPPEKSDVGFIFYPGAKVENIAYLPLLEKLTENGITCVLVKMPLNMAIFDADAAEEVFDKLPEIKNWYIGGHSMGGAMASDYASKNRDKVKGLVLLGAYIYGDYPPDQTLTIYGTYNSDLEKYIDYTENIVEIEGGNHAQFGNYGQQKGDPVATITSEEQQDIAVEAIIEFMNAR</sequence>
<keyword evidence="4" id="KW-1185">Reference proteome</keyword>
<keyword evidence="1" id="KW-0472">Membrane</keyword>
<accession>A0AA42DLJ1</accession>
<name>A0AA42DLJ1_9FIRM</name>
<protein>
    <submittedName>
        <fullName evidence="3">Alpha/beta fold hydrolase</fullName>
    </submittedName>
</protein>
<organism evidence="3 4">
    <name type="scientific">Holtiella tumoricola</name>
    <dbReference type="NCBI Taxonomy" id="3018743"/>
    <lineage>
        <taxon>Bacteria</taxon>
        <taxon>Bacillati</taxon>
        <taxon>Bacillota</taxon>
        <taxon>Clostridia</taxon>
        <taxon>Lachnospirales</taxon>
        <taxon>Cellulosilyticaceae</taxon>
        <taxon>Holtiella</taxon>
    </lineage>
</organism>
<dbReference type="InterPro" id="IPR029059">
    <property type="entry name" value="AB_hydrolase_5"/>
</dbReference>
<proteinExistence type="predicted"/>
<dbReference type="GO" id="GO:0016787">
    <property type="term" value="F:hydrolase activity"/>
    <property type="evidence" value="ECO:0007669"/>
    <property type="project" value="UniProtKB-KW"/>
</dbReference>
<feature type="domain" description="Alpha/beta hydrolase fold-5" evidence="2">
    <location>
        <begin position="73"/>
        <end position="225"/>
    </location>
</feature>
<evidence type="ECO:0000313" key="3">
    <source>
        <dbReference type="EMBL" id="MDA3730991.1"/>
    </source>
</evidence>
<keyword evidence="1" id="KW-1133">Transmembrane helix</keyword>
<dbReference type="InterPro" id="IPR029058">
    <property type="entry name" value="AB_hydrolase_fold"/>
</dbReference>